<proteinExistence type="predicted"/>
<feature type="coiled-coil region" evidence="1">
    <location>
        <begin position="175"/>
        <end position="202"/>
    </location>
</feature>
<dbReference type="AlphaFoldDB" id="X1I3H9"/>
<accession>X1I3H9</accession>
<evidence type="ECO:0000313" key="2">
    <source>
        <dbReference type="EMBL" id="GAH60644.1"/>
    </source>
</evidence>
<keyword evidence="1" id="KW-0175">Coiled coil</keyword>
<comment type="caution">
    <text evidence="2">The sequence shown here is derived from an EMBL/GenBank/DDBJ whole genome shotgun (WGS) entry which is preliminary data.</text>
</comment>
<organism evidence="2">
    <name type="scientific">marine sediment metagenome</name>
    <dbReference type="NCBI Taxonomy" id="412755"/>
    <lineage>
        <taxon>unclassified sequences</taxon>
        <taxon>metagenomes</taxon>
        <taxon>ecological metagenomes</taxon>
    </lineage>
</organism>
<sequence length="287" mass="33308">LKDKNIWQQKLSKAHFEYGESKQAAKLMVGLQEEIKKLEKTIQEKRYALGEQKRLKKFEGQIKSIGYDEVRHRQLNRKIEELSNAPLEKAKLEEAEKKIDSLREGLSELQENYQQKELNLKDLEKKKEKIRGELKELPSLREKLVQEEKVLNSEQVLKDKILEERGGHQSKFDQCLKLGKEKKEISKELEKSKKEQNIYEKLIVAFGKNGIQALIIENALPEIEEEANDLLAKLTNNSTQISIESLRDLKSGGIKETLDIKISDELGIRDYELYSGGEAFRIDFSLR</sequence>
<name>X1I3H9_9ZZZZ</name>
<reference evidence="2" key="1">
    <citation type="journal article" date="2014" name="Front. Microbiol.">
        <title>High frequency of phylogenetically diverse reductive dehalogenase-homologous genes in deep subseafloor sedimentary metagenomes.</title>
        <authorList>
            <person name="Kawai M."/>
            <person name="Futagami T."/>
            <person name="Toyoda A."/>
            <person name="Takaki Y."/>
            <person name="Nishi S."/>
            <person name="Hori S."/>
            <person name="Arai W."/>
            <person name="Tsubouchi T."/>
            <person name="Morono Y."/>
            <person name="Uchiyama I."/>
            <person name="Ito T."/>
            <person name="Fujiyama A."/>
            <person name="Inagaki F."/>
            <person name="Takami H."/>
        </authorList>
    </citation>
    <scope>NUCLEOTIDE SEQUENCE</scope>
    <source>
        <strain evidence="2">Expedition CK06-06</strain>
    </source>
</reference>
<evidence type="ECO:0000256" key="1">
    <source>
        <dbReference type="SAM" id="Coils"/>
    </source>
</evidence>
<dbReference type="EMBL" id="BARU01020155">
    <property type="protein sequence ID" value="GAH60644.1"/>
    <property type="molecule type" value="Genomic_DNA"/>
</dbReference>
<feature type="non-terminal residue" evidence="2">
    <location>
        <position position="1"/>
    </location>
</feature>
<dbReference type="Gene3D" id="3.40.50.300">
    <property type="entry name" value="P-loop containing nucleotide triphosphate hydrolases"/>
    <property type="match status" value="1"/>
</dbReference>
<feature type="coiled-coil region" evidence="1">
    <location>
        <begin position="21"/>
        <end position="48"/>
    </location>
</feature>
<feature type="non-terminal residue" evidence="2">
    <location>
        <position position="287"/>
    </location>
</feature>
<feature type="coiled-coil region" evidence="1">
    <location>
        <begin position="92"/>
        <end position="143"/>
    </location>
</feature>
<gene>
    <name evidence="2" type="ORF">S03H2_33134</name>
</gene>
<dbReference type="InterPro" id="IPR027417">
    <property type="entry name" value="P-loop_NTPase"/>
</dbReference>
<protein>
    <submittedName>
        <fullName evidence="2">Uncharacterized protein</fullName>
    </submittedName>
</protein>
<dbReference type="PANTHER" id="PTHR32114:SF2">
    <property type="entry name" value="ABC TRANSPORTER ABCH.3"/>
    <property type="match status" value="1"/>
</dbReference>
<dbReference type="PANTHER" id="PTHR32114">
    <property type="entry name" value="ABC TRANSPORTER ABCH.3"/>
    <property type="match status" value="1"/>
</dbReference>